<evidence type="ECO:0000256" key="1">
    <source>
        <dbReference type="ARBA" id="ARBA00022679"/>
    </source>
</evidence>
<dbReference type="EMBL" id="CP012390">
    <property type="protein sequence ID" value="ALE18722.1"/>
    <property type="molecule type" value="Genomic_DNA"/>
</dbReference>
<dbReference type="GO" id="GO:0006654">
    <property type="term" value="P:phosphatidic acid biosynthetic process"/>
    <property type="evidence" value="ECO:0007669"/>
    <property type="project" value="TreeGrafter"/>
</dbReference>
<dbReference type="SUPFAM" id="SSF69593">
    <property type="entry name" value="Glycerol-3-phosphate (1)-acyltransferase"/>
    <property type="match status" value="1"/>
</dbReference>
<proteinExistence type="predicted"/>
<accession>A0A0M5KZH1</accession>
<evidence type="ECO:0000313" key="5">
    <source>
        <dbReference type="Proteomes" id="UP000068137"/>
    </source>
</evidence>
<dbReference type="CDD" id="cd07989">
    <property type="entry name" value="LPLAT_AGPAT-like"/>
    <property type="match status" value="1"/>
</dbReference>
<reference evidence="4 5" key="1">
    <citation type="journal article" date="2015" name="Genome Announc.">
        <title>Complete Genome Sequences for Two Strains of a Novel Fastidious, Partially Acid-Fast, Gram-Positive Corynebacterineae Bacterium, Derived from Human Clinical Samples.</title>
        <authorList>
            <person name="Nicholson A.C."/>
            <person name="Bell M."/>
            <person name="Humrighouse B.W."/>
            <person name="McQuiston J.R."/>
        </authorList>
    </citation>
    <scope>NUCLEOTIDE SEQUENCE [LARGE SCALE GENOMIC DNA]</scope>
    <source>
        <strain evidence="4 5">X1698</strain>
    </source>
</reference>
<dbReference type="KEGG" id="cbq:AL705_02500"/>
<dbReference type="Proteomes" id="UP000068137">
    <property type="component" value="Chromosome"/>
</dbReference>
<evidence type="ECO:0000313" key="4">
    <source>
        <dbReference type="EMBL" id="ALE18722.1"/>
    </source>
</evidence>
<protein>
    <recommendedName>
        <fullName evidence="3">Phospholipid/glycerol acyltransferase domain-containing protein</fullName>
    </recommendedName>
</protein>
<dbReference type="GO" id="GO:0003841">
    <property type="term" value="F:1-acylglycerol-3-phosphate O-acyltransferase activity"/>
    <property type="evidence" value="ECO:0007669"/>
    <property type="project" value="TreeGrafter"/>
</dbReference>
<keyword evidence="2" id="KW-0012">Acyltransferase</keyword>
<dbReference type="SMART" id="SM00563">
    <property type="entry name" value="PlsC"/>
    <property type="match status" value="1"/>
</dbReference>
<dbReference type="STRING" id="1528099.AL705_02500"/>
<keyword evidence="1" id="KW-0808">Transferase</keyword>
<dbReference type="PANTHER" id="PTHR10434">
    <property type="entry name" value="1-ACYL-SN-GLYCEROL-3-PHOSPHATE ACYLTRANSFERASE"/>
    <property type="match status" value="1"/>
</dbReference>
<dbReference type="Pfam" id="PF01553">
    <property type="entry name" value="Acyltransferase"/>
    <property type="match status" value="1"/>
</dbReference>
<name>A0A0M5KZH1_9ACTN</name>
<feature type="domain" description="Phospholipid/glycerol acyltransferase" evidence="3">
    <location>
        <begin position="50"/>
        <end position="165"/>
    </location>
</feature>
<dbReference type="InterPro" id="IPR002123">
    <property type="entry name" value="Plipid/glycerol_acylTrfase"/>
</dbReference>
<evidence type="ECO:0000256" key="2">
    <source>
        <dbReference type="ARBA" id="ARBA00023315"/>
    </source>
</evidence>
<evidence type="ECO:0000259" key="3">
    <source>
        <dbReference type="SMART" id="SM00563"/>
    </source>
</evidence>
<organism evidence="4 5">
    <name type="scientific">Lawsonella clevelandensis</name>
    <dbReference type="NCBI Taxonomy" id="1528099"/>
    <lineage>
        <taxon>Bacteria</taxon>
        <taxon>Bacillati</taxon>
        <taxon>Actinomycetota</taxon>
        <taxon>Actinomycetes</taxon>
        <taxon>Mycobacteriales</taxon>
        <taxon>Lawsonellaceae</taxon>
        <taxon>Lawsonella</taxon>
    </lineage>
</organism>
<gene>
    <name evidence="4" type="ORF">AL705_02500</name>
</gene>
<sequence length="220" mass="24947">MRLWSSIKDNIFRFAFGPATVGVLRLLTRVRLIGRPNAMRFRGLTKHRGGIVVCNHTHYLDSAFAVWALWPRRLWFTSQAQNFSLPVAGRILSFWDVVGVVGGEGGKELFNAQLGVLLNEGKSVVIYPEGNLRPFEKELQPFHKGAFHVAITEQVPILPIVAVTETRKMWWGDLRRGMRVEVLPPVYPPPYPAEDEYVATVTALRDQVFQMMSTRMAAEN</sequence>
<dbReference type="AlphaFoldDB" id="A0A0M5KZH1"/>
<dbReference type="PANTHER" id="PTHR10434:SF11">
    <property type="entry name" value="1-ACYL-SN-GLYCEROL-3-PHOSPHATE ACYLTRANSFERASE"/>
    <property type="match status" value="1"/>
</dbReference>